<name>A0A6G7XEH8_9MICO</name>
<protein>
    <submittedName>
        <fullName evidence="2">CYTH domain-containing protein</fullName>
    </submittedName>
</protein>
<keyword evidence="3" id="KW-1185">Reference proteome</keyword>
<accession>A0A6G7XEH8</accession>
<gene>
    <name evidence="2" type="ORF">G7068_06890</name>
</gene>
<dbReference type="CDD" id="cd07374">
    <property type="entry name" value="CYTH-like_Pase"/>
    <property type="match status" value="1"/>
</dbReference>
<dbReference type="InterPro" id="IPR023577">
    <property type="entry name" value="CYTH_domain"/>
</dbReference>
<dbReference type="SMART" id="SM01118">
    <property type="entry name" value="CYTH"/>
    <property type="match status" value="1"/>
</dbReference>
<dbReference type="InterPro" id="IPR033469">
    <property type="entry name" value="CYTH-like_dom_sf"/>
</dbReference>
<evidence type="ECO:0000313" key="3">
    <source>
        <dbReference type="Proteomes" id="UP000502677"/>
    </source>
</evidence>
<proteinExistence type="predicted"/>
<dbReference type="PROSITE" id="PS51707">
    <property type="entry name" value="CYTH"/>
    <property type="match status" value="1"/>
</dbReference>
<dbReference type="EMBL" id="CP049863">
    <property type="protein sequence ID" value="QIK62953.1"/>
    <property type="molecule type" value="Genomic_DNA"/>
</dbReference>
<dbReference type="Gene3D" id="2.40.320.10">
    <property type="entry name" value="Hypothetical Protein Pfu-838710-001"/>
    <property type="match status" value="1"/>
</dbReference>
<organism evidence="2 3">
    <name type="scientific">Leucobacter viscericola</name>
    <dbReference type="NCBI Taxonomy" id="2714935"/>
    <lineage>
        <taxon>Bacteria</taxon>
        <taxon>Bacillati</taxon>
        <taxon>Actinomycetota</taxon>
        <taxon>Actinomycetes</taxon>
        <taxon>Micrococcales</taxon>
        <taxon>Microbacteriaceae</taxon>
        <taxon>Leucobacter</taxon>
    </lineage>
</organism>
<dbReference type="SUPFAM" id="SSF55154">
    <property type="entry name" value="CYTH-like phosphatases"/>
    <property type="match status" value="1"/>
</dbReference>
<dbReference type="AlphaFoldDB" id="A0A6G7XEH8"/>
<feature type="domain" description="CYTH" evidence="1">
    <location>
        <begin position="9"/>
        <end position="206"/>
    </location>
</feature>
<sequence length="236" mass="25768">MENQIAVESLEIERKYEVDVVAELPHGDDFAVAGLTAADPVVHELKATYFDTPEGDLARLRMALRVRSGGKDAGWHLKKKSDAGNKETLWPASDEMPEAVITLLHDRLGPAAAKLGPIADLQTERTVVRLSDQNGLEVVELADDRVRALCHKTGVQRAWREWEAELLPDADTELLDQIEPVLLAAGAAPSFSPAKIARAMGRLVGIAEARGESAEQILALQQLDEADREAARRLES</sequence>
<dbReference type="Proteomes" id="UP000502677">
    <property type="component" value="Chromosome"/>
</dbReference>
<reference evidence="2 3" key="1">
    <citation type="submission" date="2020-03" db="EMBL/GenBank/DDBJ databases">
        <title>Leucobacter sp. nov., isolated from beetles.</title>
        <authorList>
            <person name="Hyun D.-W."/>
            <person name="Bae J.-W."/>
        </authorList>
    </citation>
    <scope>NUCLEOTIDE SEQUENCE [LARGE SCALE GENOMIC DNA]</scope>
    <source>
        <strain evidence="2 3">HDW9C</strain>
    </source>
</reference>
<evidence type="ECO:0000259" key="1">
    <source>
        <dbReference type="PROSITE" id="PS51707"/>
    </source>
</evidence>
<dbReference type="KEGG" id="lvi:G7068_06890"/>
<dbReference type="RefSeq" id="WP_166290532.1">
    <property type="nucleotide sequence ID" value="NZ_CP049863.1"/>
</dbReference>
<evidence type="ECO:0000313" key="2">
    <source>
        <dbReference type="EMBL" id="QIK62953.1"/>
    </source>
</evidence>
<dbReference type="Pfam" id="PF01928">
    <property type="entry name" value="CYTH"/>
    <property type="match status" value="1"/>
</dbReference>